<dbReference type="EMBL" id="JAJSON010000007">
    <property type="protein sequence ID" value="MCG9970378.1"/>
    <property type="molecule type" value="Genomic_DNA"/>
</dbReference>
<evidence type="ECO:0000313" key="2">
    <source>
        <dbReference type="Proteomes" id="UP001139344"/>
    </source>
</evidence>
<dbReference type="InterPro" id="IPR009100">
    <property type="entry name" value="AcylCoA_DH/oxidase_NM_dom_sf"/>
</dbReference>
<dbReference type="Proteomes" id="UP001139344">
    <property type="component" value="Unassembled WGS sequence"/>
</dbReference>
<dbReference type="Gene3D" id="1.10.540.10">
    <property type="entry name" value="Acyl-CoA dehydrogenase/oxidase, N-terminal domain"/>
    <property type="match status" value="1"/>
</dbReference>
<dbReference type="Gene3D" id="1.20.140.10">
    <property type="entry name" value="Butyryl-CoA Dehydrogenase, subunit A, domain 3"/>
    <property type="match status" value="1"/>
</dbReference>
<accession>A0A9X1UVW9</accession>
<evidence type="ECO:0000313" key="1">
    <source>
        <dbReference type="EMBL" id="MCG9970378.1"/>
    </source>
</evidence>
<keyword evidence="2" id="KW-1185">Reference proteome</keyword>
<dbReference type="AlphaFoldDB" id="A0A9X1UVW9"/>
<name>A0A9X1UVW9_9FLAO</name>
<proteinExistence type="predicted"/>
<dbReference type="InterPro" id="IPR037069">
    <property type="entry name" value="AcylCoA_DH/ox_N_sf"/>
</dbReference>
<dbReference type="RefSeq" id="WP_240095628.1">
    <property type="nucleotide sequence ID" value="NZ_JAJSON010000007.1"/>
</dbReference>
<gene>
    <name evidence="1" type="ORF">LU635_01920</name>
</gene>
<dbReference type="SUPFAM" id="SSF56645">
    <property type="entry name" value="Acyl-CoA dehydrogenase NM domain-like"/>
    <property type="match status" value="1"/>
</dbReference>
<organism evidence="1 2">
    <name type="scientific">Christiangramia crocea</name>
    <dbReference type="NCBI Taxonomy" id="2904124"/>
    <lineage>
        <taxon>Bacteria</taxon>
        <taxon>Pseudomonadati</taxon>
        <taxon>Bacteroidota</taxon>
        <taxon>Flavobacteriia</taxon>
        <taxon>Flavobacteriales</taxon>
        <taxon>Flavobacteriaceae</taxon>
        <taxon>Christiangramia</taxon>
    </lineage>
</organism>
<dbReference type="GO" id="GO:0016627">
    <property type="term" value="F:oxidoreductase activity, acting on the CH-CH group of donors"/>
    <property type="evidence" value="ECO:0007669"/>
    <property type="project" value="InterPro"/>
</dbReference>
<dbReference type="GO" id="GO:0050660">
    <property type="term" value="F:flavin adenine dinucleotide binding"/>
    <property type="evidence" value="ECO:0007669"/>
    <property type="project" value="InterPro"/>
</dbReference>
<evidence type="ECO:0008006" key="3">
    <source>
        <dbReference type="Google" id="ProtNLM"/>
    </source>
</evidence>
<dbReference type="PIRSF" id="PIRSF016578">
    <property type="entry name" value="HsaA"/>
    <property type="match status" value="1"/>
</dbReference>
<dbReference type="Gene3D" id="2.40.110.10">
    <property type="entry name" value="Butyryl-CoA Dehydrogenase, subunit A, domain 2"/>
    <property type="match status" value="1"/>
</dbReference>
<protein>
    <recommendedName>
        <fullName evidence="3">Acyl-CoA dehydrogenase</fullName>
    </recommendedName>
</protein>
<dbReference type="InterPro" id="IPR046373">
    <property type="entry name" value="Acyl-CoA_Oxase/DH_mid-dom_sf"/>
</dbReference>
<sequence length="360" mass="41646">MWKAAIEAIQNNDKDWINNNHLAFRSFFREENTLEKGKLGKKALDLHYKERLFKMFIENSLGGLELDLKTGAKWIENASHLDGNWGWLLAIGVGGGYFTHYLEEDLRESFFKPENALIAGSGKPVGKAEKEKDLWKVNGSWDYCSGSEQASLFTAVTQKDGRITAMVLPKDQVKIERNWNAIGLKLTCSHRIIAENVQITEDHFFDLSQSPASSEYPLSSYPFDLFARVCFVPVVLGISKSLWLEVQKIVDRKMNIWKQYQPEKYHKIQHLISEFEKELDKLSNAFYAAVERSWKGHLNKRDAHISAVQKYSLELSHFCYNKTSRIVPLLGMEVMELDHPVQVCWQDLQTAYQHMVFRDY</sequence>
<reference evidence="1" key="1">
    <citation type="submission" date="2021-12" db="EMBL/GenBank/DDBJ databases">
        <title>Description of Gramella crocea sp. nov., a new bacterium isolated from activated sludge.</title>
        <authorList>
            <person name="Zhang X."/>
        </authorList>
    </citation>
    <scope>NUCLEOTIDE SEQUENCE</scope>
    <source>
        <strain evidence="1">YB25</strain>
    </source>
</reference>
<comment type="caution">
    <text evidence="1">The sequence shown here is derived from an EMBL/GenBank/DDBJ whole genome shotgun (WGS) entry which is preliminary data.</text>
</comment>